<comment type="caution">
    <text evidence="2">The sequence shown here is derived from an EMBL/GenBank/DDBJ whole genome shotgun (WGS) entry which is preliminary data.</text>
</comment>
<feature type="chain" id="PRO_5040431555" evidence="1">
    <location>
        <begin position="17"/>
        <end position="119"/>
    </location>
</feature>
<gene>
    <name evidence="2" type="ORF">BGZ97_009485</name>
</gene>
<dbReference type="Proteomes" id="UP000823405">
    <property type="component" value="Unassembled WGS sequence"/>
</dbReference>
<keyword evidence="1" id="KW-0732">Signal</keyword>
<dbReference type="PROSITE" id="PS51257">
    <property type="entry name" value="PROKAR_LIPOPROTEIN"/>
    <property type="match status" value="1"/>
</dbReference>
<reference evidence="2" key="1">
    <citation type="journal article" date="2020" name="Fungal Divers.">
        <title>Resolving the Mortierellaceae phylogeny through synthesis of multi-gene phylogenetics and phylogenomics.</title>
        <authorList>
            <person name="Vandepol N."/>
            <person name="Liber J."/>
            <person name="Desiro A."/>
            <person name="Na H."/>
            <person name="Kennedy M."/>
            <person name="Barry K."/>
            <person name="Grigoriev I.V."/>
            <person name="Miller A.N."/>
            <person name="O'Donnell K."/>
            <person name="Stajich J.E."/>
            <person name="Bonito G."/>
        </authorList>
    </citation>
    <scope>NUCLEOTIDE SEQUENCE</scope>
    <source>
        <strain evidence="2">NVP60</strain>
    </source>
</reference>
<evidence type="ECO:0000256" key="1">
    <source>
        <dbReference type="SAM" id="SignalP"/>
    </source>
</evidence>
<dbReference type="AlphaFoldDB" id="A0A9P6QL34"/>
<organism evidence="2 3">
    <name type="scientific">Linnemannia gamsii</name>
    <dbReference type="NCBI Taxonomy" id="64522"/>
    <lineage>
        <taxon>Eukaryota</taxon>
        <taxon>Fungi</taxon>
        <taxon>Fungi incertae sedis</taxon>
        <taxon>Mucoromycota</taxon>
        <taxon>Mortierellomycotina</taxon>
        <taxon>Mortierellomycetes</taxon>
        <taxon>Mortierellales</taxon>
        <taxon>Mortierellaceae</taxon>
        <taxon>Linnemannia</taxon>
    </lineage>
</organism>
<evidence type="ECO:0000313" key="2">
    <source>
        <dbReference type="EMBL" id="KAG0279921.1"/>
    </source>
</evidence>
<protein>
    <submittedName>
        <fullName evidence="2">Uncharacterized protein</fullName>
    </submittedName>
</protein>
<evidence type="ECO:0000313" key="3">
    <source>
        <dbReference type="Proteomes" id="UP000823405"/>
    </source>
</evidence>
<sequence>MKHLAIILALSTFVSAACKPTTLMTEETMMWTPLTDVFYLVSAHIEVRGEGKYKTGECPINSDDIGDYYTCGKSSLKIYKKYSNDELTYTSNGRSQFLTTPVKSEIKGTNRMKTYYGCI</sequence>
<proteinExistence type="predicted"/>
<keyword evidence="3" id="KW-1185">Reference proteome</keyword>
<name>A0A9P6QL34_9FUNG</name>
<feature type="signal peptide" evidence="1">
    <location>
        <begin position="1"/>
        <end position="16"/>
    </location>
</feature>
<accession>A0A9P6QL34</accession>
<dbReference type="EMBL" id="JAAAIN010004576">
    <property type="protein sequence ID" value="KAG0279921.1"/>
    <property type="molecule type" value="Genomic_DNA"/>
</dbReference>